<protein>
    <recommendedName>
        <fullName evidence="4">Allene oxide cyclase barrel-like domain-containing protein</fullName>
    </recommendedName>
</protein>
<evidence type="ECO:0000313" key="3">
    <source>
        <dbReference type="Proteomes" id="UP000535511"/>
    </source>
</evidence>
<organism evidence="2 3">
    <name type="scientific">Nocardioides panaciterrulae</name>
    <dbReference type="NCBI Taxonomy" id="661492"/>
    <lineage>
        <taxon>Bacteria</taxon>
        <taxon>Bacillati</taxon>
        <taxon>Actinomycetota</taxon>
        <taxon>Actinomycetes</taxon>
        <taxon>Propionibacteriales</taxon>
        <taxon>Nocardioidaceae</taxon>
        <taxon>Nocardioides</taxon>
    </lineage>
</organism>
<feature type="chain" id="PRO_5031375807" description="Allene oxide cyclase barrel-like domain-containing protein" evidence="1">
    <location>
        <begin position="21"/>
        <end position="146"/>
    </location>
</feature>
<dbReference type="AlphaFoldDB" id="A0A7Y9JB96"/>
<keyword evidence="3" id="KW-1185">Reference proteome</keyword>
<evidence type="ECO:0000256" key="1">
    <source>
        <dbReference type="SAM" id="SignalP"/>
    </source>
</evidence>
<name>A0A7Y9JB96_9ACTN</name>
<proteinExistence type="predicted"/>
<dbReference type="RefSeq" id="WP_179663651.1">
    <property type="nucleotide sequence ID" value="NZ_JACCBG010000001.1"/>
</dbReference>
<dbReference type="EMBL" id="JACCBG010000001">
    <property type="protein sequence ID" value="NYD41976.1"/>
    <property type="molecule type" value="Genomic_DNA"/>
</dbReference>
<gene>
    <name evidence="2" type="ORF">BJZ21_002059</name>
</gene>
<feature type="signal peptide" evidence="1">
    <location>
        <begin position="1"/>
        <end position="20"/>
    </location>
</feature>
<sequence>MKIRTAAALLALTAPTVAGAAVLQDSATAQPVTHTAHLVLYETASHNLGRTHFVGTDRVTDAASGRTVGYDTITGHFFPKQKTARIQAAFAFRGGIVVAKVHLVDGGPKFRGRIVAATGAYDGATGTVSGHEGKGKRTFVTLTWTK</sequence>
<evidence type="ECO:0008006" key="4">
    <source>
        <dbReference type="Google" id="ProtNLM"/>
    </source>
</evidence>
<dbReference type="Proteomes" id="UP000535511">
    <property type="component" value="Unassembled WGS sequence"/>
</dbReference>
<reference evidence="2 3" key="1">
    <citation type="submission" date="2020-07" db="EMBL/GenBank/DDBJ databases">
        <title>Sequencing the genomes of 1000 actinobacteria strains.</title>
        <authorList>
            <person name="Klenk H.-P."/>
        </authorList>
    </citation>
    <scope>NUCLEOTIDE SEQUENCE [LARGE SCALE GENOMIC DNA]</scope>
    <source>
        <strain evidence="2 3">DSM 21350</strain>
    </source>
</reference>
<comment type="caution">
    <text evidence="2">The sequence shown here is derived from an EMBL/GenBank/DDBJ whole genome shotgun (WGS) entry which is preliminary data.</text>
</comment>
<keyword evidence="1" id="KW-0732">Signal</keyword>
<accession>A0A7Y9JB96</accession>
<evidence type="ECO:0000313" key="2">
    <source>
        <dbReference type="EMBL" id="NYD41976.1"/>
    </source>
</evidence>